<name>A0A7J9SKR5_9EURY</name>
<evidence type="ECO:0000256" key="1">
    <source>
        <dbReference type="ARBA" id="ARBA00001946"/>
    </source>
</evidence>
<sequence>MTPFPNYCSTCGSELEIREIAERRRAYCVNCERPRYRNAKPCAGAIVTDRSDVLLVKRTNPPAVGSWSLPAGFLEIDECPADAAVRELAEETGLSVSPEDLSLFDTNLVKHDDGRYVLVIIYRTTAAATDGTVTAGSDAAEARFWNLSELSDANEEIEPGYEPILRNAVHTE</sequence>
<feature type="domain" description="Nudix hydrolase" evidence="4">
    <location>
        <begin position="38"/>
        <end position="167"/>
    </location>
</feature>
<accession>A0A7J9SKR5</accession>
<dbReference type="PROSITE" id="PS00893">
    <property type="entry name" value="NUDIX_BOX"/>
    <property type="match status" value="1"/>
</dbReference>
<evidence type="ECO:0000313" key="5">
    <source>
        <dbReference type="EMBL" id="MBB6646626.1"/>
    </source>
</evidence>
<dbReference type="GO" id="GO:0016787">
    <property type="term" value="F:hydrolase activity"/>
    <property type="evidence" value="ECO:0007669"/>
    <property type="project" value="UniProtKB-KW"/>
</dbReference>
<dbReference type="Gene3D" id="3.90.79.10">
    <property type="entry name" value="Nucleoside Triphosphate Pyrophosphohydrolase"/>
    <property type="match status" value="1"/>
</dbReference>
<dbReference type="Pfam" id="PF00293">
    <property type="entry name" value="NUDIX"/>
    <property type="match status" value="1"/>
</dbReference>
<evidence type="ECO:0000256" key="2">
    <source>
        <dbReference type="ARBA" id="ARBA00022801"/>
    </source>
</evidence>
<dbReference type="PRINTS" id="PR00502">
    <property type="entry name" value="NUDIXFAMILY"/>
</dbReference>
<dbReference type="Proteomes" id="UP000546257">
    <property type="component" value="Unassembled WGS sequence"/>
</dbReference>
<keyword evidence="3" id="KW-0460">Magnesium</keyword>
<dbReference type="PROSITE" id="PS51462">
    <property type="entry name" value="NUDIX"/>
    <property type="match status" value="1"/>
</dbReference>
<proteinExistence type="predicted"/>
<keyword evidence="6" id="KW-1185">Reference proteome</keyword>
<comment type="caution">
    <text evidence="5">The sequence shown here is derived from an EMBL/GenBank/DDBJ whole genome shotgun (WGS) entry which is preliminary data.</text>
</comment>
<evidence type="ECO:0000256" key="3">
    <source>
        <dbReference type="ARBA" id="ARBA00022842"/>
    </source>
</evidence>
<comment type="cofactor">
    <cofactor evidence="1">
        <name>Mg(2+)</name>
        <dbReference type="ChEBI" id="CHEBI:18420"/>
    </cofactor>
</comment>
<organism evidence="5 6">
    <name type="scientific">Halobellus ruber</name>
    <dbReference type="NCBI Taxonomy" id="2761102"/>
    <lineage>
        <taxon>Archaea</taxon>
        <taxon>Methanobacteriati</taxon>
        <taxon>Methanobacteriota</taxon>
        <taxon>Stenosarchaea group</taxon>
        <taxon>Halobacteria</taxon>
        <taxon>Halobacteriales</taxon>
        <taxon>Haloferacaceae</taxon>
        <taxon>Halobellus</taxon>
    </lineage>
</organism>
<keyword evidence="2 5" id="KW-0378">Hydrolase</keyword>
<dbReference type="SUPFAM" id="SSF55811">
    <property type="entry name" value="Nudix"/>
    <property type="match status" value="1"/>
</dbReference>
<dbReference type="AlphaFoldDB" id="A0A7J9SKR5"/>
<dbReference type="InterPro" id="IPR020476">
    <property type="entry name" value="Nudix_hydrolase"/>
</dbReference>
<dbReference type="InterPro" id="IPR000086">
    <property type="entry name" value="NUDIX_hydrolase_dom"/>
</dbReference>
<dbReference type="InterPro" id="IPR020084">
    <property type="entry name" value="NUDIX_hydrolase_CS"/>
</dbReference>
<dbReference type="InterPro" id="IPR015797">
    <property type="entry name" value="NUDIX_hydrolase-like_dom_sf"/>
</dbReference>
<dbReference type="EMBL" id="JACKXD010000003">
    <property type="protein sequence ID" value="MBB6646626.1"/>
    <property type="molecule type" value="Genomic_DNA"/>
</dbReference>
<gene>
    <name evidence="5" type="ORF">H5V44_10070</name>
</gene>
<dbReference type="PANTHER" id="PTHR43222:SF2">
    <property type="entry name" value="NUDIX HYDROLASE 23, CHLOROPLASTIC"/>
    <property type="match status" value="1"/>
</dbReference>
<reference evidence="5 6" key="1">
    <citation type="submission" date="2020-08" db="EMBL/GenBank/DDBJ databases">
        <authorList>
            <person name="Seo M.-J."/>
        </authorList>
    </citation>
    <scope>NUCLEOTIDE SEQUENCE [LARGE SCALE GENOMIC DNA]</scope>
    <source>
        <strain evidence="5 6">MBLA0160</strain>
    </source>
</reference>
<evidence type="ECO:0000259" key="4">
    <source>
        <dbReference type="PROSITE" id="PS51462"/>
    </source>
</evidence>
<evidence type="ECO:0000313" key="6">
    <source>
        <dbReference type="Proteomes" id="UP000546257"/>
    </source>
</evidence>
<dbReference type="RefSeq" id="WP_185192987.1">
    <property type="nucleotide sequence ID" value="NZ_JACKXD010000003.1"/>
</dbReference>
<dbReference type="PANTHER" id="PTHR43222">
    <property type="entry name" value="NUDIX HYDROLASE 23"/>
    <property type="match status" value="1"/>
</dbReference>
<protein>
    <submittedName>
        <fullName evidence="5">NUDIX hydrolase</fullName>
    </submittedName>
</protein>